<proteinExistence type="predicted"/>
<dbReference type="EMBL" id="WVHT01000002">
    <property type="protein sequence ID" value="MXV50184.1"/>
    <property type="molecule type" value="Genomic_DNA"/>
</dbReference>
<evidence type="ECO:0000313" key="2">
    <source>
        <dbReference type="EMBL" id="MXV50184.1"/>
    </source>
</evidence>
<name>A0A7K1Y6I4_9SPHI</name>
<protein>
    <submittedName>
        <fullName evidence="2">ATP-binding protein</fullName>
    </submittedName>
</protein>
<reference evidence="2 3" key="1">
    <citation type="submission" date="2019-11" db="EMBL/GenBank/DDBJ databases">
        <title>Pedobacter sp. HMF7647 Genome sequencing and assembly.</title>
        <authorList>
            <person name="Kang H."/>
            <person name="Kim H."/>
            <person name="Joh K."/>
        </authorList>
    </citation>
    <scope>NUCLEOTIDE SEQUENCE [LARGE SCALE GENOMIC DNA]</scope>
    <source>
        <strain evidence="2 3">HMF7647</strain>
    </source>
</reference>
<dbReference type="SUPFAM" id="SSF63829">
    <property type="entry name" value="Calcium-dependent phosphotriesterase"/>
    <property type="match status" value="1"/>
</dbReference>
<dbReference type="RefSeq" id="WP_160843365.1">
    <property type="nucleotide sequence ID" value="NZ_WVHT01000002.1"/>
</dbReference>
<sequence length="274" mass="30367">MKRKFLLLSCFSLAFTVSGWSQHKLTKIWETPDSIINMPESVLPYGKFLYVSELGNSATEKDGIGGVIKMDTKGQIIKKDFVSGLNAPKGQAIFGNKFYVADLDQIVEIDLKSGKLLKKHAVEGAVFLNDVTVSGNGIVYVSDTRTNKIHKLENGVVSTYLENINKANGVRVVGNYLYIAAGQNLLKVNSEKQMTLVAKLPQDGDGIEPIGNGDFLFSSWSGYIYYVDADGRFQLLLDTHNEKKNTADIGYNQETGTLYVPTFNRKSVEAYRLE</sequence>
<feature type="chain" id="PRO_5029856841" evidence="1">
    <location>
        <begin position="22"/>
        <end position="274"/>
    </location>
</feature>
<gene>
    <name evidence="2" type="ORF">GS399_04315</name>
</gene>
<dbReference type="Proteomes" id="UP000466586">
    <property type="component" value="Unassembled WGS sequence"/>
</dbReference>
<dbReference type="GO" id="GO:0005524">
    <property type="term" value="F:ATP binding"/>
    <property type="evidence" value="ECO:0007669"/>
    <property type="project" value="UniProtKB-KW"/>
</dbReference>
<dbReference type="AlphaFoldDB" id="A0A7K1Y6I4"/>
<dbReference type="Gene3D" id="2.120.10.30">
    <property type="entry name" value="TolB, C-terminal domain"/>
    <property type="match status" value="1"/>
</dbReference>
<feature type="signal peptide" evidence="1">
    <location>
        <begin position="1"/>
        <end position="21"/>
    </location>
</feature>
<evidence type="ECO:0000313" key="3">
    <source>
        <dbReference type="Proteomes" id="UP000466586"/>
    </source>
</evidence>
<dbReference type="InterPro" id="IPR011042">
    <property type="entry name" value="6-blade_b-propeller_TolB-like"/>
</dbReference>
<keyword evidence="1" id="KW-0732">Signal</keyword>
<comment type="caution">
    <text evidence="2">The sequence shown here is derived from an EMBL/GenBank/DDBJ whole genome shotgun (WGS) entry which is preliminary data.</text>
</comment>
<keyword evidence="2" id="KW-0547">Nucleotide-binding</keyword>
<keyword evidence="3" id="KW-1185">Reference proteome</keyword>
<accession>A0A7K1Y6I4</accession>
<evidence type="ECO:0000256" key="1">
    <source>
        <dbReference type="SAM" id="SignalP"/>
    </source>
</evidence>
<organism evidence="2 3">
    <name type="scientific">Hufsiella arboris</name>
    <dbReference type="NCBI Taxonomy" id="2695275"/>
    <lineage>
        <taxon>Bacteria</taxon>
        <taxon>Pseudomonadati</taxon>
        <taxon>Bacteroidota</taxon>
        <taxon>Sphingobacteriia</taxon>
        <taxon>Sphingobacteriales</taxon>
        <taxon>Sphingobacteriaceae</taxon>
        <taxon>Hufsiella</taxon>
    </lineage>
</organism>
<keyword evidence="2" id="KW-0067">ATP-binding</keyword>